<reference evidence="21" key="1">
    <citation type="journal article" date="2006" name="Science">
        <title>Ancient noncoding elements conserved in the human genome.</title>
        <authorList>
            <person name="Venkatesh B."/>
            <person name="Kirkness E.F."/>
            <person name="Loh Y.H."/>
            <person name="Halpern A.L."/>
            <person name="Lee A.P."/>
            <person name="Johnson J."/>
            <person name="Dandona N."/>
            <person name="Viswanathan L.D."/>
            <person name="Tay A."/>
            <person name="Venter J.C."/>
            <person name="Strausberg R.L."/>
            <person name="Brenner S."/>
        </authorList>
    </citation>
    <scope>NUCLEOTIDE SEQUENCE [LARGE SCALE GENOMIC DNA]</scope>
</reference>
<dbReference type="InterPro" id="IPR006047">
    <property type="entry name" value="GH13_cat_dom"/>
</dbReference>
<feature type="region of interest" description="Disordered" evidence="17">
    <location>
        <begin position="22"/>
        <end position="76"/>
    </location>
</feature>
<evidence type="ECO:0000256" key="9">
    <source>
        <dbReference type="ARBA" id="ARBA00023136"/>
    </source>
</evidence>
<reference evidence="21" key="2">
    <citation type="journal article" date="2007" name="PLoS Biol.">
        <title>Survey sequencing and comparative analysis of the elephant shark (Callorhinchus milii) genome.</title>
        <authorList>
            <person name="Venkatesh B."/>
            <person name="Kirkness E.F."/>
            <person name="Loh Y.H."/>
            <person name="Halpern A.L."/>
            <person name="Lee A.P."/>
            <person name="Johnson J."/>
            <person name="Dandona N."/>
            <person name="Viswanathan L.D."/>
            <person name="Tay A."/>
            <person name="Venter J.C."/>
            <person name="Strausberg R.L."/>
            <person name="Brenner S."/>
        </authorList>
    </citation>
    <scope>NUCLEOTIDE SEQUENCE [LARGE SCALE GENOMIC DNA]</scope>
</reference>
<evidence type="ECO:0000256" key="7">
    <source>
        <dbReference type="ARBA" id="ARBA00022970"/>
    </source>
</evidence>
<dbReference type="Gene3D" id="2.60.40.1180">
    <property type="entry name" value="Golgi alpha-mannosidase II"/>
    <property type="match status" value="1"/>
</dbReference>
<reference evidence="21" key="3">
    <citation type="journal article" date="2014" name="Nature">
        <title>Elephant shark genome provides unique insights into gnathostome evolution.</title>
        <authorList>
            <consortium name="International Elephant Shark Genome Sequencing Consortium"/>
            <person name="Venkatesh B."/>
            <person name="Lee A.P."/>
            <person name="Ravi V."/>
            <person name="Maurya A.K."/>
            <person name="Lian M.M."/>
            <person name="Swann J.B."/>
            <person name="Ohta Y."/>
            <person name="Flajnik M.F."/>
            <person name="Sutoh Y."/>
            <person name="Kasahara M."/>
            <person name="Hoon S."/>
            <person name="Gangu V."/>
            <person name="Roy S.W."/>
            <person name="Irimia M."/>
            <person name="Korzh V."/>
            <person name="Kondrychyn I."/>
            <person name="Lim Z.W."/>
            <person name="Tay B.H."/>
            <person name="Tohari S."/>
            <person name="Kong K.W."/>
            <person name="Ho S."/>
            <person name="Lorente-Galdos B."/>
            <person name="Quilez J."/>
            <person name="Marques-Bonet T."/>
            <person name="Raney B.J."/>
            <person name="Ingham P.W."/>
            <person name="Tay A."/>
            <person name="Hillier L.W."/>
            <person name="Minx P."/>
            <person name="Boehm T."/>
            <person name="Wilson R.K."/>
            <person name="Brenner S."/>
            <person name="Warren W.C."/>
        </authorList>
    </citation>
    <scope>NUCLEOTIDE SEQUENCE [LARGE SCALE GENOMIC DNA]</scope>
</reference>
<dbReference type="FunFam" id="3.90.400.10:FF:000001">
    <property type="entry name" value="Maltase A3, isoform A"/>
    <property type="match status" value="1"/>
</dbReference>
<evidence type="ECO:0000256" key="12">
    <source>
        <dbReference type="ARBA" id="ARBA00062813"/>
    </source>
</evidence>
<proteinExistence type="predicted"/>
<keyword evidence="6" id="KW-0735">Signal-anchor</keyword>
<dbReference type="InterPro" id="IPR017853">
    <property type="entry name" value="GH"/>
</dbReference>
<organism evidence="20 21">
    <name type="scientific">Callorhinchus milii</name>
    <name type="common">Ghost shark</name>
    <dbReference type="NCBI Taxonomy" id="7868"/>
    <lineage>
        <taxon>Eukaryota</taxon>
        <taxon>Metazoa</taxon>
        <taxon>Chordata</taxon>
        <taxon>Craniata</taxon>
        <taxon>Vertebrata</taxon>
        <taxon>Chondrichthyes</taxon>
        <taxon>Holocephali</taxon>
        <taxon>Chimaeriformes</taxon>
        <taxon>Callorhinchidae</taxon>
        <taxon>Callorhinchus</taxon>
    </lineage>
</organism>
<keyword evidence="11" id="KW-0325">Glycoprotein</keyword>
<evidence type="ECO:0000256" key="10">
    <source>
        <dbReference type="ARBA" id="ARBA00023157"/>
    </source>
</evidence>
<evidence type="ECO:0000256" key="18">
    <source>
        <dbReference type="SAM" id="Phobius"/>
    </source>
</evidence>
<evidence type="ECO:0000313" key="20">
    <source>
        <dbReference type="Ensembl" id="ENSCMIP00000009269.1"/>
    </source>
</evidence>
<dbReference type="STRING" id="7868.ENSCMIP00000009269"/>
<dbReference type="GeneTree" id="ENSGT00940000158103"/>
<comment type="subunit">
    <text evidence="12">Disulfide-linked heterodimer composed of the catalytic light subunit SLC7A9 and the heavy subunit SLC3A1. The heterodimer is the minimal functional unit. Assembles in non-covalently linked heterotetramers (dimers of heterodimers) and higher order oligomers; the oligomerization is mediated by SLC3A1 likely to prevent degradation in the endoplasmic reticulum and facilitate heteromer trafficking to the plasma membrane. Disulfide-linked heterodimer composed of the catalytic light subunit SLC7A13 and the heavy subunit SLC3A1.</text>
</comment>
<keyword evidence="10" id="KW-1015">Disulfide bond</keyword>
<dbReference type="InterPro" id="IPR045857">
    <property type="entry name" value="O16G_dom_2"/>
</dbReference>
<keyword evidence="4" id="KW-0597">Phosphoprotein</keyword>
<evidence type="ECO:0000256" key="1">
    <source>
        <dbReference type="ARBA" id="ARBA00004655"/>
    </source>
</evidence>
<gene>
    <name evidence="20" type="primary">slc3a1</name>
</gene>
<dbReference type="OMA" id="PNGEKWA"/>
<accession>A0A4W3HI67</accession>
<dbReference type="InterPro" id="IPR013780">
    <property type="entry name" value="Glyco_hydro_b"/>
</dbReference>
<sequence length="706" mass="82400">MSSAKDGVNRVDIDLKEKHVFENSAFNRDEEQQERERTSNTASESDDETAKPNERLDSQVAMDWDQDKPVDSDDGPYAGMPKEVLLRYSSQLCYRLPREILFWFMLIATVALVACTIAIIALSPKCLDWWQASPIYQIYPRSFKDSNGDGIGDLNGIREKLDHFVDLNIKAIWINSVYKSPMKDFGFDVEDYEAIDPVFGTMEDFDDLIEVMHDRGLKLIMDLIPNHTSDKHRWFQLSRNRTEKYVDYYIWRDCEHKNNRTTYPNNWVSVFGHSAWEYDPVRSQCYLHQFLKEQPDLDFRNPDVQEEMKNIIRFWLKKGVDGIRVNAVKFLLEAESLRNEVPVDPNQDPNNVTYHEELYHDYTTTQVGMHDLVRSWRYVMNEFSREPGRYRFMVTESYDNEEILKTMMYYGTEIEEETDFPFNFYLIDLYKEISGNGVFKIVDSWMSKMPTGKWPNWMVGNHDNLRISSRLGTAYTQVIHMLLLTLPGTPIIYYGEEIGMENIAVSNDKIEDPLGKVDPTKNRDLSRSPMQWDNSTNAGFSTANTTWLPVHSNYTTVNVEAQKQASNSTYRLYRELSLLRQMELPIHRGWMCYVWNDTDVFAYVRELDGLNRVFLIVLNFGKTSTVNLASQVPDLPPEANVRLSTNFERNGDKVQTSQITTDSEEGLVLEYTTSNPVHNREEFKDRCYISQKACYFSALDILYKNC</sequence>
<dbReference type="CDD" id="cd11359">
    <property type="entry name" value="AmyAc_SLC3A1"/>
    <property type="match status" value="1"/>
</dbReference>
<evidence type="ECO:0000256" key="4">
    <source>
        <dbReference type="ARBA" id="ARBA00022553"/>
    </source>
</evidence>
<dbReference type="Gene3D" id="3.20.20.80">
    <property type="entry name" value="Glycosidases"/>
    <property type="match status" value="1"/>
</dbReference>
<feature type="domain" description="Glycosyl hydrolase family 13 catalytic" evidence="19">
    <location>
        <begin position="137"/>
        <end position="527"/>
    </location>
</feature>
<evidence type="ECO:0000256" key="11">
    <source>
        <dbReference type="ARBA" id="ARBA00023180"/>
    </source>
</evidence>
<evidence type="ECO:0000259" key="19">
    <source>
        <dbReference type="SMART" id="SM00642"/>
    </source>
</evidence>
<keyword evidence="8 18" id="KW-1133">Transmembrane helix</keyword>
<dbReference type="InParanoid" id="A0A4W3HI67"/>
<dbReference type="GO" id="GO:0006865">
    <property type="term" value="P:amino acid transport"/>
    <property type="evidence" value="ECO:0007669"/>
    <property type="project" value="UniProtKB-KW"/>
</dbReference>
<dbReference type="Proteomes" id="UP000314986">
    <property type="component" value="Unassembled WGS sequence"/>
</dbReference>
<evidence type="ECO:0000256" key="5">
    <source>
        <dbReference type="ARBA" id="ARBA00022692"/>
    </source>
</evidence>
<evidence type="ECO:0000256" key="17">
    <source>
        <dbReference type="SAM" id="MobiDB-lite"/>
    </source>
</evidence>
<evidence type="ECO:0000256" key="2">
    <source>
        <dbReference type="ARBA" id="ARBA00022448"/>
    </source>
</evidence>
<evidence type="ECO:0000256" key="3">
    <source>
        <dbReference type="ARBA" id="ARBA00022475"/>
    </source>
</evidence>
<evidence type="ECO:0000313" key="21">
    <source>
        <dbReference type="Proteomes" id="UP000314986"/>
    </source>
</evidence>
<evidence type="ECO:0000256" key="8">
    <source>
        <dbReference type="ARBA" id="ARBA00022989"/>
    </source>
</evidence>
<evidence type="ECO:0000256" key="15">
    <source>
        <dbReference type="ARBA" id="ARBA00080119"/>
    </source>
</evidence>
<keyword evidence="3" id="KW-1003">Cell membrane</keyword>
<reference evidence="20" key="4">
    <citation type="submission" date="2025-08" db="UniProtKB">
        <authorList>
            <consortium name="Ensembl"/>
        </authorList>
    </citation>
    <scope>IDENTIFICATION</scope>
</reference>
<dbReference type="AlphaFoldDB" id="A0A4W3HI67"/>
<evidence type="ECO:0000256" key="16">
    <source>
        <dbReference type="ARBA" id="ARBA00083001"/>
    </source>
</evidence>
<dbReference type="GO" id="GO:0016324">
    <property type="term" value="C:apical plasma membrane"/>
    <property type="evidence" value="ECO:0007669"/>
    <property type="project" value="UniProtKB-SubCell"/>
</dbReference>
<keyword evidence="9 18" id="KW-0472">Membrane</keyword>
<keyword evidence="7" id="KW-0029">Amino-acid transport</keyword>
<feature type="compositionally biased region" description="Basic and acidic residues" evidence="17">
    <location>
        <begin position="48"/>
        <end position="57"/>
    </location>
</feature>
<keyword evidence="21" id="KW-1185">Reference proteome</keyword>
<dbReference type="PANTHER" id="PTHR10357">
    <property type="entry name" value="ALPHA-AMYLASE FAMILY MEMBER"/>
    <property type="match status" value="1"/>
</dbReference>
<dbReference type="SMART" id="SM00642">
    <property type="entry name" value="Aamy"/>
    <property type="match status" value="1"/>
</dbReference>
<dbReference type="Ensembl" id="ENSCMIT00000009525.1">
    <property type="protein sequence ID" value="ENSCMIP00000009269.1"/>
    <property type="gene ID" value="ENSCMIG00000004920.1"/>
</dbReference>
<dbReference type="PANTHER" id="PTHR10357:SF179">
    <property type="entry name" value="NEUTRAL AND BASIC AMINO ACID TRANSPORT PROTEIN RBAT"/>
    <property type="match status" value="1"/>
</dbReference>
<keyword evidence="2" id="KW-0813">Transport</keyword>
<name>A0A4W3HI67_CALMI</name>
<dbReference type="Gene3D" id="3.90.400.10">
    <property type="entry name" value="Oligo-1,6-glucosidase, Domain 2"/>
    <property type="match status" value="1"/>
</dbReference>
<dbReference type="FunFam" id="2.60.40.1180:FF:000026">
    <property type="entry name" value="Solute carrier family 3 (amino acid transporter heavy chain), member 1"/>
    <property type="match status" value="1"/>
</dbReference>
<dbReference type="CTD" id="6519"/>
<evidence type="ECO:0000256" key="6">
    <source>
        <dbReference type="ARBA" id="ARBA00022968"/>
    </source>
</evidence>
<evidence type="ECO:0000256" key="13">
    <source>
        <dbReference type="ARBA" id="ARBA00068638"/>
    </source>
</evidence>
<evidence type="ECO:0000256" key="14">
    <source>
        <dbReference type="ARBA" id="ARBA00076162"/>
    </source>
</evidence>
<keyword evidence="5 18" id="KW-0812">Transmembrane</keyword>
<dbReference type="Pfam" id="PF00128">
    <property type="entry name" value="Alpha-amylase"/>
    <property type="match status" value="1"/>
</dbReference>
<dbReference type="GeneID" id="103180806"/>
<feature type="compositionally biased region" description="Basic and acidic residues" evidence="17">
    <location>
        <begin position="22"/>
        <end position="38"/>
    </location>
</feature>
<protein>
    <recommendedName>
        <fullName evidence="13">Amino acid transporter heavy chain SLC3A1</fullName>
    </recommendedName>
    <alternativeName>
        <fullName evidence="16">Neutral and basic amino acid transport protein</fullName>
    </alternativeName>
    <alternativeName>
        <fullName evidence="15">Solute carrier family 3 member 1</fullName>
    </alternativeName>
    <alternativeName>
        <fullName evidence="14">b(0,+)-type amino acid transporter-related heavy chain</fullName>
    </alternativeName>
</protein>
<dbReference type="GO" id="GO:0005975">
    <property type="term" value="P:carbohydrate metabolic process"/>
    <property type="evidence" value="ECO:0007669"/>
    <property type="project" value="InterPro"/>
</dbReference>
<dbReference type="OrthoDB" id="1740265at2759"/>
<comment type="subcellular location">
    <subcellularLocation>
        <location evidence="1">Apical cell membrane</location>
        <topology evidence="1">Single-pass type II membrane protein</topology>
    </subcellularLocation>
</comment>
<reference evidence="20" key="5">
    <citation type="submission" date="2025-09" db="UniProtKB">
        <authorList>
            <consortium name="Ensembl"/>
        </authorList>
    </citation>
    <scope>IDENTIFICATION</scope>
</reference>
<dbReference type="SUPFAM" id="SSF51445">
    <property type="entry name" value="(Trans)glycosidases"/>
    <property type="match status" value="1"/>
</dbReference>
<feature type="transmembrane region" description="Helical" evidence="18">
    <location>
        <begin position="100"/>
        <end position="122"/>
    </location>
</feature>
<dbReference type="KEGG" id="cmk:103180806"/>